<name>A0AAJ5EE19_9ENTE</name>
<dbReference type="RefSeq" id="WP_135255062.1">
    <property type="nucleotide sequence ID" value="NZ_CP038865.1"/>
</dbReference>
<dbReference type="Pfam" id="PF19789">
    <property type="entry name" value="DUF6273"/>
    <property type="match status" value="1"/>
</dbReference>
<dbReference type="InterPro" id="IPR046240">
    <property type="entry name" value="DUF6273"/>
</dbReference>
<evidence type="ECO:0000256" key="2">
    <source>
        <dbReference type="SAM" id="SignalP"/>
    </source>
</evidence>
<feature type="domain" description="WxL" evidence="3">
    <location>
        <begin position="28"/>
        <end position="273"/>
    </location>
</feature>
<feature type="signal peptide" evidence="2">
    <location>
        <begin position="1"/>
        <end position="24"/>
    </location>
</feature>
<keyword evidence="2" id="KW-0732">Signal</keyword>
<dbReference type="AlphaFoldDB" id="A0AAJ5EE19"/>
<reference evidence="5 7" key="2">
    <citation type="journal article" date="2020" name="Int. J. Syst. Evol. Microbiol.">
        <title>Vagococcus xieshaowenii sp. nov., isolated from snow finch (Montifringilla taczanowskii) cloacal content.</title>
        <authorList>
            <person name="Ge Y."/>
            <person name="Yang J."/>
            <person name="Lai X.H."/>
            <person name="Zhang G."/>
            <person name="Jin D."/>
            <person name="Lu S."/>
            <person name="Wang B."/>
            <person name="Huang Y."/>
            <person name="Huang Y."/>
            <person name="Ren Z."/>
            <person name="Zhang X."/>
            <person name="Xu J."/>
        </authorList>
    </citation>
    <scope>NUCLEOTIDE SEQUENCE [LARGE SCALE GENOMIC DNA]</scope>
    <source>
        <strain evidence="5">Personal::cf-49</strain>
        <strain evidence="7">personal::cf-49</strain>
    </source>
</reference>
<feature type="region of interest" description="Disordered" evidence="1">
    <location>
        <begin position="34"/>
        <end position="73"/>
    </location>
</feature>
<feature type="domain" description="DUF6273" evidence="4">
    <location>
        <begin position="484"/>
        <end position="542"/>
    </location>
</feature>
<protein>
    <submittedName>
        <fullName evidence="6">WxL domain-containing protein</fullName>
    </submittedName>
</protein>
<feature type="chain" id="PRO_5042525106" evidence="2">
    <location>
        <begin position="25"/>
        <end position="549"/>
    </location>
</feature>
<dbReference type="Pfam" id="PF13731">
    <property type="entry name" value="WxL"/>
    <property type="match status" value="1"/>
</dbReference>
<dbReference type="InterPro" id="IPR027994">
    <property type="entry name" value="WxL_dom"/>
</dbReference>
<evidence type="ECO:0000259" key="3">
    <source>
        <dbReference type="Pfam" id="PF13731"/>
    </source>
</evidence>
<evidence type="ECO:0000256" key="1">
    <source>
        <dbReference type="SAM" id="MobiDB-lite"/>
    </source>
</evidence>
<keyword evidence="7" id="KW-1185">Reference proteome</keyword>
<dbReference type="Proteomes" id="UP000296883">
    <property type="component" value="Chromosome"/>
</dbReference>
<evidence type="ECO:0000313" key="8">
    <source>
        <dbReference type="Proteomes" id="UP000297725"/>
    </source>
</evidence>
<dbReference type="EMBL" id="CP038865">
    <property type="protein sequence ID" value="QCA29456.1"/>
    <property type="molecule type" value="Genomic_DNA"/>
</dbReference>
<feature type="region of interest" description="Disordered" evidence="1">
    <location>
        <begin position="169"/>
        <end position="190"/>
    </location>
</feature>
<proteinExistence type="predicted"/>
<dbReference type="EMBL" id="SRHU01000032">
    <property type="protein sequence ID" value="TFZ39617.1"/>
    <property type="molecule type" value="Genomic_DNA"/>
</dbReference>
<evidence type="ECO:0000313" key="6">
    <source>
        <dbReference type="EMBL" id="TFZ39617.1"/>
    </source>
</evidence>
<accession>A0AAJ5EE19</accession>
<feature type="compositionally biased region" description="Polar residues" evidence="1">
    <location>
        <begin position="37"/>
        <end position="48"/>
    </location>
</feature>
<evidence type="ECO:0000313" key="5">
    <source>
        <dbReference type="EMBL" id="QCA29456.1"/>
    </source>
</evidence>
<gene>
    <name evidence="6" type="ORF">E4031_08690</name>
    <name evidence="5" type="ORF">E4Z98_09050</name>
</gene>
<evidence type="ECO:0000259" key="4">
    <source>
        <dbReference type="Pfam" id="PF19789"/>
    </source>
</evidence>
<organism evidence="6 8">
    <name type="scientific">Vagococcus xieshaowenii</name>
    <dbReference type="NCBI Taxonomy" id="2562451"/>
    <lineage>
        <taxon>Bacteria</taxon>
        <taxon>Bacillati</taxon>
        <taxon>Bacillota</taxon>
        <taxon>Bacilli</taxon>
        <taxon>Lactobacillales</taxon>
        <taxon>Enterococcaceae</taxon>
        <taxon>Vagococcus</taxon>
    </lineage>
</organism>
<sequence length="549" mass="59377">MKKQLLTMSLVSTIILGNMPLTLAADTLEGTTPADVTFTSKADPSNPQLPGDGSEITPLDPENPEETLPPTGNDGMLRLDFVSNFYFGKQQATMQEDKTYYAAAQPYKQVDEDGNETRDLVNNYVQVTDNRGDSEASWKLYVKQDDEFRTSAGDPLVGAQLSIGALGLRTTADGGGTPPTTADPNGTEEHDGRYVLDPAEAVQLIDGQAGEGAGTWFVELGQTLTPNDGSYGQYAEGISKLSKDVQLLVPGSATKVSQGKYRTTLTWTMQDVPGIPPEETLAFTIKNVKDEIATSAHRTIEPLKLSSNVEGTTYRIEGAPSDKTYVDAETNYFYFGSDLADNTEITITAMTQGGQSETGTVTVLPFVKNEVIAIPDKEGQLIDWKIMKEDERNKVLMVTDEIQKKEVVFNPTQSDGNDYTNSTLESEMKAFYDNSIAGSALGTFVSGVDLPHTETSDTDITDVTTINGNNTPTAFALSTADVLTTWENDVDRIAKYDGSADWWWLRTPGTTSNYARAVSTGGSVISNTVGGTNGLRPALYLNLVSDIEQ</sequence>
<dbReference type="Proteomes" id="UP000297725">
    <property type="component" value="Unassembled WGS sequence"/>
</dbReference>
<reference evidence="6 8" key="1">
    <citation type="submission" date="2019-03" db="EMBL/GenBank/DDBJ databases">
        <title>Vagococcus sp. was isolated fron gut of Carduelis flavirostris.</title>
        <authorList>
            <person name="Ge Y."/>
        </authorList>
    </citation>
    <scope>NUCLEOTIDE SEQUENCE [LARGE SCALE GENOMIC DNA]</scope>
    <source>
        <strain evidence="6 8">CF-210</strain>
    </source>
</reference>
<evidence type="ECO:0000313" key="7">
    <source>
        <dbReference type="Proteomes" id="UP000296883"/>
    </source>
</evidence>